<dbReference type="CDD" id="cd00209">
    <property type="entry name" value="DHFR"/>
    <property type="match status" value="1"/>
</dbReference>
<evidence type="ECO:0000259" key="10">
    <source>
        <dbReference type="PROSITE" id="PS51330"/>
    </source>
</evidence>
<accession>A0A1F5K9N2</accession>
<dbReference type="FunFam" id="3.40.430.10:FF:000001">
    <property type="entry name" value="Dihydrofolate reductase"/>
    <property type="match status" value="1"/>
</dbReference>
<dbReference type="UniPathway" id="UPA00077">
    <property type="reaction ID" value="UER00158"/>
</dbReference>
<comment type="similarity">
    <text evidence="2 8 9">Belongs to the dihydrofolate reductase family.</text>
</comment>
<dbReference type="EC" id="1.5.1.3" evidence="3 8"/>
<comment type="function">
    <text evidence="7 8">Key enzyme in folate metabolism. Catalyzes an essential reaction for de novo glycine and purine synthesis, and for DNA precursor synthesis.</text>
</comment>
<evidence type="ECO:0000256" key="3">
    <source>
        <dbReference type="ARBA" id="ARBA00012856"/>
    </source>
</evidence>
<evidence type="ECO:0000256" key="9">
    <source>
        <dbReference type="RuleBase" id="RU004474"/>
    </source>
</evidence>
<protein>
    <recommendedName>
        <fullName evidence="3 8">Dihydrofolate reductase</fullName>
        <ecNumber evidence="3 8">1.5.1.3</ecNumber>
    </recommendedName>
</protein>
<dbReference type="SUPFAM" id="SSF53597">
    <property type="entry name" value="Dihydrofolate reductase-like"/>
    <property type="match status" value="1"/>
</dbReference>
<dbReference type="InterPro" id="IPR012259">
    <property type="entry name" value="DHFR"/>
</dbReference>
<dbReference type="GO" id="GO:0046655">
    <property type="term" value="P:folic acid metabolic process"/>
    <property type="evidence" value="ECO:0007669"/>
    <property type="project" value="TreeGrafter"/>
</dbReference>
<evidence type="ECO:0000256" key="6">
    <source>
        <dbReference type="ARBA" id="ARBA00023002"/>
    </source>
</evidence>
<name>A0A1F5K9N2_9BACT</name>
<evidence type="ECO:0000256" key="8">
    <source>
        <dbReference type="PIRNR" id="PIRNR000194"/>
    </source>
</evidence>
<dbReference type="InterPro" id="IPR017925">
    <property type="entry name" value="DHFR_CS"/>
</dbReference>
<comment type="catalytic activity">
    <reaction evidence="8">
        <text>(6S)-5,6,7,8-tetrahydrofolate + NADP(+) = 7,8-dihydrofolate + NADPH + H(+)</text>
        <dbReference type="Rhea" id="RHEA:15009"/>
        <dbReference type="ChEBI" id="CHEBI:15378"/>
        <dbReference type="ChEBI" id="CHEBI:57451"/>
        <dbReference type="ChEBI" id="CHEBI:57453"/>
        <dbReference type="ChEBI" id="CHEBI:57783"/>
        <dbReference type="ChEBI" id="CHEBI:58349"/>
        <dbReference type="EC" id="1.5.1.3"/>
    </reaction>
</comment>
<evidence type="ECO:0000256" key="5">
    <source>
        <dbReference type="ARBA" id="ARBA00022857"/>
    </source>
</evidence>
<evidence type="ECO:0000256" key="4">
    <source>
        <dbReference type="ARBA" id="ARBA00022563"/>
    </source>
</evidence>
<dbReference type="Proteomes" id="UP000176527">
    <property type="component" value="Unassembled WGS sequence"/>
</dbReference>
<comment type="caution">
    <text evidence="11">The sequence shown here is derived from an EMBL/GenBank/DDBJ whole genome shotgun (WGS) entry which is preliminary data.</text>
</comment>
<organism evidence="11 12">
    <name type="scientific">Candidatus Daviesbacteria bacterium RIFCSPHIGHO2_12_FULL_37_11</name>
    <dbReference type="NCBI Taxonomy" id="1797777"/>
    <lineage>
        <taxon>Bacteria</taxon>
        <taxon>Candidatus Daviesiibacteriota</taxon>
    </lineage>
</organism>
<dbReference type="AlphaFoldDB" id="A0A1F5K9N2"/>
<dbReference type="GO" id="GO:0005829">
    <property type="term" value="C:cytosol"/>
    <property type="evidence" value="ECO:0007669"/>
    <property type="project" value="TreeGrafter"/>
</dbReference>
<evidence type="ECO:0000256" key="2">
    <source>
        <dbReference type="ARBA" id="ARBA00009539"/>
    </source>
</evidence>
<dbReference type="PIRSF" id="PIRSF000194">
    <property type="entry name" value="DHFR"/>
    <property type="match status" value="1"/>
</dbReference>
<dbReference type="GO" id="GO:0046654">
    <property type="term" value="P:tetrahydrofolate biosynthetic process"/>
    <property type="evidence" value="ECO:0007669"/>
    <property type="project" value="UniProtKB-UniPathway"/>
</dbReference>
<evidence type="ECO:0000256" key="7">
    <source>
        <dbReference type="ARBA" id="ARBA00025067"/>
    </source>
</evidence>
<dbReference type="Gene3D" id="3.40.430.10">
    <property type="entry name" value="Dihydrofolate Reductase, subunit A"/>
    <property type="match status" value="1"/>
</dbReference>
<keyword evidence="4 8" id="KW-0554">One-carbon metabolism</keyword>
<proteinExistence type="inferred from homology"/>
<dbReference type="PRINTS" id="PR00070">
    <property type="entry name" value="DHFR"/>
</dbReference>
<dbReference type="GO" id="GO:0004146">
    <property type="term" value="F:dihydrofolate reductase activity"/>
    <property type="evidence" value="ECO:0007669"/>
    <property type="project" value="UniProtKB-EC"/>
</dbReference>
<comment type="pathway">
    <text evidence="1 8">Cofactor biosynthesis; tetrahydrofolate biosynthesis; 5,6,7,8-tetrahydrofolate from 7,8-dihydrofolate: step 1/1.</text>
</comment>
<dbReference type="Pfam" id="PF00186">
    <property type="entry name" value="DHFR_1"/>
    <property type="match status" value="1"/>
</dbReference>
<dbReference type="GO" id="GO:0006730">
    <property type="term" value="P:one-carbon metabolic process"/>
    <property type="evidence" value="ECO:0007669"/>
    <property type="project" value="UniProtKB-KW"/>
</dbReference>
<dbReference type="PROSITE" id="PS51330">
    <property type="entry name" value="DHFR_2"/>
    <property type="match status" value="1"/>
</dbReference>
<keyword evidence="6 8" id="KW-0560">Oxidoreductase</keyword>
<sequence>MKISIIAAMDEKRGIGKDGKLPWNIPSELKHFKEITMGHPIIMGRKTYEAIGRSLPGRTNIIITRGKGEGGRGEVLVNSVEEALKIAKESSGSDEIFVIGGGQIFSQVMEKVDKLYLTLIEGDFKADTYFPEYSDFKKVIFEKSGEFEGLKYKFLDLER</sequence>
<feature type="domain" description="DHFR" evidence="10">
    <location>
        <begin position="2"/>
        <end position="159"/>
    </location>
</feature>
<evidence type="ECO:0000313" key="12">
    <source>
        <dbReference type="Proteomes" id="UP000176527"/>
    </source>
</evidence>
<dbReference type="EMBL" id="MFDE01000038">
    <property type="protein sequence ID" value="OGE37662.1"/>
    <property type="molecule type" value="Genomic_DNA"/>
</dbReference>
<dbReference type="PANTHER" id="PTHR48069">
    <property type="entry name" value="DIHYDROFOLATE REDUCTASE"/>
    <property type="match status" value="1"/>
</dbReference>
<dbReference type="GO" id="GO:0046452">
    <property type="term" value="P:dihydrofolate metabolic process"/>
    <property type="evidence" value="ECO:0007669"/>
    <property type="project" value="TreeGrafter"/>
</dbReference>
<reference evidence="11 12" key="1">
    <citation type="journal article" date="2016" name="Nat. Commun.">
        <title>Thousands of microbial genomes shed light on interconnected biogeochemical processes in an aquifer system.</title>
        <authorList>
            <person name="Anantharaman K."/>
            <person name="Brown C.T."/>
            <person name="Hug L.A."/>
            <person name="Sharon I."/>
            <person name="Castelle C.J."/>
            <person name="Probst A.J."/>
            <person name="Thomas B.C."/>
            <person name="Singh A."/>
            <person name="Wilkins M.J."/>
            <person name="Karaoz U."/>
            <person name="Brodie E.L."/>
            <person name="Williams K.H."/>
            <person name="Hubbard S.S."/>
            <person name="Banfield J.F."/>
        </authorList>
    </citation>
    <scope>NUCLEOTIDE SEQUENCE [LARGE SCALE GENOMIC DNA]</scope>
</reference>
<dbReference type="PROSITE" id="PS00075">
    <property type="entry name" value="DHFR_1"/>
    <property type="match status" value="1"/>
</dbReference>
<gene>
    <name evidence="11" type="ORF">A3F00_04390</name>
</gene>
<dbReference type="InterPro" id="IPR001796">
    <property type="entry name" value="DHFR_dom"/>
</dbReference>
<evidence type="ECO:0000256" key="1">
    <source>
        <dbReference type="ARBA" id="ARBA00004903"/>
    </source>
</evidence>
<evidence type="ECO:0000313" key="11">
    <source>
        <dbReference type="EMBL" id="OGE37662.1"/>
    </source>
</evidence>
<dbReference type="GO" id="GO:0070401">
    <property type="term" value="F:NADP+ binding"/>
    <property type="evidence" value="ECO:0007669"/>
    <property type="project" value="UniProtKB-ARBA"/>
</dbReference>
<keyword evidence="5 8" id="KW-0521">NADP</keyword>
<dbReference type="PANTHER" id="PTHR48069:SF3">
    <property type="entry name" value="DIHYDROFOLATE REDUCTASE"/>
    <property type="match status" value="1"/>
</dbReference>
<dbReference type="InterPro" id="IPR024072">
    <property type="entry name" value="DHFR-like_dom_sf"/>
</dbReference>